<reference evidence="1" key="1">
    <citation type="submission" date="2014-11" db="EMBL/GenBank/DDBJ databases">
        <authorList>
            <person name="Amaro Gonzalez C."/>
        </authorList>
    </citation>
    <scope>NUCLEOTIDE SEQUENCE</scope>
</reference>
<reference evidence="1" key="2">
    <citation type="journal article" date="2015" name="Fish Shellfish Immunol.">
        <title>Early steps in the European eel (Anguilla anguilla)-Vibrio vulnificus interaction in the gills: Role of the RtxA13 toxin.</title>
        <authorList>
            <person name="Callol A."/>
            <person name="Pajuelo D."/>
            <person name="Ebbesson L."/>
            <person name="Teles M."/>
            <person name="MacKenzie S."/>
            <person name="Amaro C."/>
        </authorList>
    </citation>
    <scope>NUCLEOTIDE SEQUENCE</scope>
</reference>
<organism evidence="1">
    <name type="scientific">Anguilla anguilla</name>
    <name type="common">European freshwater eel</name>
    <name type="synonym">Muraena anguilla</name>
    <dbReference type="NCBI Taxonomy" id="7936"/>
    <lineage>
        <taxon>Eukaryota</taxon>
        <taxon>Metazoa</taxon>
        <taxon>Chordata</taxon>
        <taxon>Craniata</taxon>
        <taxon>Vertebrata</taxon>
        <taxon>Euteleostomi</taxon>
        <taxon>Actinopterygii</taxon>
        <taxon>Neopterygii</taxon>
        <taxon>Teleostei</taxon>
        <taxon>Anguilliformes</taxon>
        <taxon>Anguillidae</taxon>
        <taxon>Anguilla</taxon>
    </lineage>
</organism>
<name>A0A0E9XWH8_ANGAN</name>
<protein>
    <submittedName>
        <fullName evidence="1">Uncharacterized protein</fullName>
    </submittedName>
</protein>
<evidence type="ECO:0000313" key="1">
    <source>
        <dbReference type="EMBL" id="JAI06752.1"/>
    </source>
</evidence>
<proteinExistence type="predicted"/>
<dbReference type="AlphaFoldDB" id="A0A0E9XWH8"/>
<sequence length="24" mass="2680">MLPYISLGKSIRASILFTSEVILK</sequence>
<dbReference type="EMBL" id="GBXM01001826">
    <property type="protein sequence ID" value="JAI06752.1"/>
    <property type="molecule type" value="Transcribed_RNA"/>
</dbReference>
<accession>A0A0E9XWH8</accession>